<protein>
    <recommendedName>
        <fullName evidence="3">EcsC family protein</fullName>
    </recommendedName>
</protein>
<reference evidence="1" key="1">
    <citation type="submission" date="2013-08" db="EMBL/GenBank/DDBJ databases">
        <authorList>
            <person name="Durkin A.S."/>
            <person name="Haft D.R."/>
            <person name="McCorrison J."/>
            <person name="Torralba M."/>
            <person name="Gillis M."/>
            <person name="Haft D.H."/>
            <person name="Methe B."/>
            <person name="Sutton G."/>
            <person name="Nelson K.E."/>
        </authorList>
    </citation>
    <scope>NUCLEOTIDE SEQUENCE [LARGE SCALE GENOMIC DNA]</scope>
    <source>
        <strain evidence="1">F0233</strain>
    </source>
</reference>
<organism evidence="1 2">
    <name type="scientific">Propionibacterium acidifaciens F0233</name>
    <dbReference type="NCBI Taxonomy" id="553198"/>
    <lineage>
        <taxon>Bacteria</taxon>
        <taxon>Bacillati</taxon>
        <taxon>Actinomycetota</taxon>
        <taxon>Actinomycetes</taxon>
        <taxon>Propionibacteriales</taxon>
        <taxon>Propionibacteriaceae</taxon>
        <taxon>Propionibacterium</taxon>
    </lineage>
</organism>
<dbReference type="OrthoDB" id="306887at2"/>
<accession>U2Q730</accession>
<dbReference type="Proteomes" id="UP000017052">
    <property type="component" value="Unassembled WGS sequence"/>
</dbReference>
<evidence type="ECO:0000313" key="1">
    <source>
        <dbReference type="EMBL" id="ERK51859.1"/>
    </source>
</evidence>
<gene>
    <name evidence="1" type="ORF">HMPREF0682_1977</name>
</gene>
<proteinExistence type="predicted"/>
<dbReference type="EMBL" id="ACVN02000269">
    <property type="protein sequence ID" value="ERK51859.1"/>
    <property type="molecule type" value="Genomic_DNA"/>
</dbReference>
<dbReference type="GeneID" id="95360585"/>
<sequence>MPAIPDQERIVVNAKNEDPVKDHDGDVRGRVRTVYTTVTEKVSNAHVDPAELMENLIRQAVAIPGVAIDRDKWLEKELKVYCPQSVIDEAVATSPFEAGVPQEIMDKIATKAIRFETSKASSISFAAGLPGGFALLATIPTDMAQYYAHIIRIEQKLAYAYGWGSFLKPGDEVDDQTMGILIVLLGVAEGVGTAGMSLSKFAASTVQKSVVKNIQKQALTRTSYYPAIKKIFQALGVKVNKEVFAKSVGKAVPVVGGVVSGGLTMTTFTISANRLKKRLKELPAAGAAYEYEGDSGELDEDTPAP</sequence>
<comment type="caution">
    <text evidence="1">The sequence shown here is derived from an EMBL/GenBank/DDBJ whole genome shotgun (WGS) entry which is preliminary data.</text>
</comment>
<dbReference type="AlphaFoldDB" id="U2Q730"/>
<name>U2Q730_9ACTN</name>
<keyword evidence="2" id="KW-1185">Reference proteome</keyword>
<evidence type="ECO:0008006" key="3">
    <source>
        <dbReference type="Google" id="ProtNLM"/>
    </source>
</evidence>
<evidence type="ECO:0000313" key="2">
    <source>
        <dbReference type="Proteomes" id="UP000017052"/>
    </source>
</evidence>
<dbReference type="RefSeq" id="WP_021798431.1">
    <property type="nucleotide sequence ID" value="NZ_ACVN02000269.1"/>
</dbReference>